<protein>
    <submittedName>
        <fullName evidence="3">Translational activator for mitochondrial COX1</fullName>
    </submittedName>
</protein>
<sequence length="425" mass="48886">MFRGAINRIALNSLKVSSHRVVTPAHIVPVLSRSLSMKTWFSRKKNSFQKDEPILSQDDLFHPLSKSPIKEIGERALLINKYGICPVCEEKHEHNHPTYECPDCGYPTHCSEEHYEQNKAEHEKVCGMLRDVNEDEHDLRSGRKMKEFEFPSGQPLDETINMANWDTFFYTRGFPSMDSERSMRHITKLLTYPITIGSILHPSSPYKLGDVLTNEGLKSLTALRNTMNIQQVGKKVRGPTETIRVFILGARAESQLPAHIYSQITYLFPETAFHLYFVGPEAVPPNMQAGTNNYNANLSLTYENTLYHEYFPQAAPFDPYTDMFFLFSPGIGQSDSRELWKPSISKLLETKCPIFITSFDEQDMNSDVQTLKEDHVDDFDWLMKPTKNVFRSLKYDINPEDVRVGINANWGIYAIRGKKYEVTHE</sequence>
<dbReference type="PANTHER" id="PTHR28069">
    <property type="entry name" value="GH20023P"/>
    <property type="match status" value="1"/>
</dbReference>
<evidence type="ECO:0000313" key="4">
    <source>
        <dbReference type="Proteomes" id="UP001479436"/>
    </source>
</evidence>
<proteinExistence type="predicted"/>
<accession>A0ABR2VVT8</accession>
<gene>
    <name evidence="3" type="primary">MSS51</name>
    <name evidence="3" type="ORF">K7432_010852</name>
</gene>
<dbReference type="SUPFAM" id="SSF144232">
    <property type="entry name" value="HIT/MYND zinc finger-like"/>
    <property type="match status" value="1"/>
</dbReference>
<dbReference type="InterPro" id="IPR032717">
    <property type="entry name" value="Mss51_Znf"/>
</dbReference>
<dbReference type="Pfam" id="PF13824">
    <property type="entry name" value="zf-Mss51"/>
    <property type="match status" value="1"/>
</dbReference>
<evidence type="ECO:0000313" key="3">
    <source>
        <dbReference type="EMBL" id="KAK9703211.1"/>
    </source>
</evidence>
<comment type="caution">
    <text evidence="3">The sequence shown here is derived from an EMBL/GenBank/DDBJ whole genome shotgun (WGS) entry which is preliminary data.</text>
</comment>
<dbReference type="Pfam" id="PF20179">
    <property type="entry name" value="MSS51_C"/>
    <property type="match status" value="1"/>
</dbReference>
<reference evidence="3 4" key="1">
    <citation type="submission" date="2023-04" db="EMBL/GenBank/DDBJ databases">
        <title>Genome of Basidiobolus ranarum AG-B5.</title>
        <authorList>
            <person name="Stajich J.E."/>
            <person name="Carter-House D."/>
            <person name="Gryganskyi A."/>
        </authorList>
    </citation>
    <scope>NUCLEOTIDE SEQUENCE [LARGE SCALE GENOMIC DNA]</scope>
    <source>
        <strain evidence="3 4">AG-B5</strain>
    </source>
</reference>
<keyword evidence="4" id="KW-1185">Reference proteome</keyword>
<evidence type="ECO:0000259" key="1">
    <source>
        <dbReference type="Pfam" id="PF13824"/>
    </source>
</evidence>
<feature type="domain" description="Mitochondrial splicing suppressor 51 zinc-finger" evidence="1">
    <location>
        <begin position="85"/>
        <end position="139"/>
    </location>
</feature>
<organism evidence="3 4">
    <name type="scientific">Basidiobolus ranarum</name>
    <dbReference type="NCBI Taxonomy" id="34480"/>
    <lineage>
        <taxon>Eukaryota</taxon>
        <taxon>Fungi</taxon>
        <taxon>Fungi incertae sedis</taxon>
        <taxon>Zoopagomycota</taxon>
        <taxon>Entomophthoromycotina</taxon>
        <taxon>Basidiobolomycetes</taxon>
        <taxon>Basidiobolales</taxon>
        <taxon>Basidiobolaceae</taxon>
        <taxon>Basidiobolus</taxon>
    </lineage>
</organism>
<feature type="domain" description="Mitochondrial splicing suppressor 51-like C-terminal" evidence="2">
    <location>
        <begin position="236"/>
        <end position="398"/>
    </location>
</feature>
<dbReference type="Proteomes" id="UP001479436">
    <property type="component" value="Unassembled WGS sequence"/>
</dbReference>
<name>A0ABR2VVT8_9FUNG</name>
<dbReference type="InterPro" id="IPR046824">
    <property type="entry name" value="Mss51-like_C"/>
</dbReference>
<dbReference type="PANTHER" id="PTHR28069:SF1">
    <property type="entry name" value="PROTEIN MSS51, MITOCHONDRIAL"/>
    <property type="match status" value="1"/>
</dbReference>
<evidence type="ECO:0000259" key="2">
    <source>
        <dbReference type="Pfam" id="PF20179"/>
    </source>
</evidence>
<dbReference type="EMBL" id="JASJQH010007658">
    <property type="protein sequence ID" value="KAK9703211.1"/>
    <property type="molecule type" value="Genomic_DNA"/>
</dbReference>